<dbReference type="Proteomes" id="UP000223071">
    <property type="component" value="Unassembled WGS sequence"/>
</dbReference>
<gene>
    <name evidence="1" type="ORF">A9A59_2422</name>
</gene>
<keyword evidence="2" id="KW-1185">Reference proteome</keyword>
<dbReference type="EMBL" id="PDJQ01000001">
    <property type="protein sequence ID" value="PFG75156.1"/>
    <property type="molecule type" value="Genomic_DNA"/>
</dbReference>
<protein>
    <submittedName>
        <fullName evidence="1">Uncharacterized protein</fullName>
    </submittedName>
</protein>
<evidence type="ECO:0000313" key="2">
    <source>
        <dbReference type="Proteomes" id="UP000223071"/>
    </source>
</evidence>
<organism evidence="1 2">
    <name type="scientific">Tepidiforma thermophila (strain KCTC 52669 / CGMCC 1.13589 / G233)</name>
    <dbReference type="NCBI Taxonomy" id="2761530"/>
    <lineage>
        <taxon>Bacteria</taxon>
        <taxon>Bacillati</taxon>
        <taxon>Chloroflexota</taxon>
        <taxon>Tepidiformia</taxon>
        <taxon>Tepidiformales</taxon>
        <taxon>Tepidiformaceae</taxon>
        <taxon>Tepidiforma</taxon>
    </lineage>
</organism>
<reference evidence="1 2" key="1">
    <citation type="submission" date="2017-09" db="EMBL/GenBank/DDBJ databases">
        <title>Sequencing the genomes of two abundant thermophiles in Great Basin hot springs: Thermocrinis jamiesonii and novel Chloroflexi Thermoflexus hugenholtzii.</title>
        <authorList>
            <person name="Hedlund B."/>
        </authorList>
    </citation>
    <scope>NUCLEOTIDE SEQUENCE [LARGE SCALE GENOMIC DNA]</scope>
    <source>
        <strain evidence="1 2">G233</strain>
    </source>
</reference>
<evidence type="ECO:0000313" key="1">
    <source>
        <dbReference type="EMBL" id="PFG75156.1"/>
    </source>
</evidence>
<accession>A0A2A9HJH9</accession>
<sequence length="229" mass="24175">MAADAAISCHSSAHVCISPSRALPPALSMALAASVPGARTKHGGSPGKVDANLRVEQWARQDEEVRPSVRRWVGARTTQEPARAGTETLAPGDNALDRSCGRVARLQSLSSTAASRMPRFARSGRARATASSGAALGEDLEVAHVHAHGLGPGIAGWPKAGTQAPACPAISAAAWAVRLRQALARLPPDSRFDWHLVMSCSTSEQYFSTSSLPSMKEAIAYSRFYTHLK</sequence>
<dbReference type="AlphaFoldDB" id="A0A2A9HJH9"/>
<comment type="caution">
    <text evidence="1">The sequence shown here is derived from an EMBL/GenBank/DDBJ whole genome shotgun (WGS) entry which is preliminary data.</text>
</comment>
<name>A0A2A9HJH9_TEPT2</name>
<proteinExistence type="predicted"/>